<dbReference type="GO" id="GO:0047545">
    <property type="term" value="F:(S)-2-hydroxyglutarate dehydrogenase activity"/>
    <property type="evidence" value="ECO:0007669"/>
    <property type="project" value="TreeGrafter"/>
</dbReference>
<dbReference type="SUPFAM" id="SSF51905">
    <property type="entry name" value="FAD/NAD(P)-binding domain"/>
    <property type="match status" value="1"/>
</dbReference>
<proteinExistence type="inferred from homology"/>
<organism evidence="10 11">
    <name type="scientific">Reyranella soli</name>
    <dbReference type="NCBI Taxonomy" id="1230389"/>
    <lineage>
        <taxon>Bacteria</taxon>
        <taxon>Pseudomonadati</taxon>
        <taxon>Pseudomonadota</taxon>
        <taxon>Alphaproteobacteria</taxon>
        <taxon>Hyphomicrobiales</taxon>
        <taxon>Reyranellaceae</taxon>
        <taxon>Reyranella</taxon>
    </lineage>
</organism>
<accession>A0A512NT97</accession>
<dbReference type="Pfam" id="PF06039">
    <property type="entry name" value="Mqo"/>
    <property type="match status" value="1"/>
</dbReference>
<dbReference type="PANTHER" id="PTHR43104">
    <property type="entry name" value="L-2-HYDROXYGLUTARATE DEHYDROGENASE, MITOCHONDRIAL"/>
    <property type="match status" value="1"/>
</dbReference>
<evidence type="ECO:0000256" key="1">
    <source>
        <dbReference type="ARBA" id="ARBA00001139"/>
    </source>
</evidence>
<dbReference type="InterPro" id="IPR006231">
    <property type="entry name" value="MQO"/>
</dbReference>
<dbReference type="Gene3D" id="3.30.9.10">
    <property type="entry name" value="D-Amino Acid Oxidase, subunit A, domain 2"/>
    <property type="match status" value="1"/>
</dbReference>
<gene>
    <name evidence="9 10" type="primary">mqo</name>
    <name evidence="10" type="ORF">RSO01_93400</name>
</gene>
<dbReference type="NCBIfam" id="TIGR01320">
    <property type="entry name" value="mal_quin_oxido"/>
    <property type="match status" value="1"/>
</dbReference>
<evidence type="ECO:0000256" key="9">
    <source>
        <dbReference type="HAMAP-Rule" id="MF_00212"/>
    </source>
</evidence>
<evidence type="ECO:0000313" key="10">
    <source>
        <dbReference type="EMBL" id="GEP62174.1"/>
    </source>
</evidence>
<evidence type="ECO:0000256" key="7">
    <source>
        <dbReference type="ARBA" id="ARBA00022827"/>
    </source>
</evidence>
<dbReference type="EMBL" id="BKAJ01000333">
    <property type="protein sequence ID" value="GEP62174.1"/>
    <property type="molecule type" value="Genomic_DNA"/>
</dbReference>
<dbReference type="NCBIfam" id="NF003605">
    <property type="entry name" value="PRK05257.1-4"/>
    <property type="match status" value="1"/>
</dbReference>
<dbReference type="HAMAP" id="MF_00212">
    <property type="entry name" value="MQO"/>
    <property type="match status" value="1"/>
</dbReference>
<keyword evidence="7 9" id="KW-0274">FAD</keyword>
<dbReference type="OrthoDB" id="9763983at2"/>
<dbReference type="RefSeq" id="WP_147157435.1">
    <property type="nucleotide sequence ID" value="NZ_BKAJ01000333.1"/>
</dbReference>
<comment type="pathway">
    <text evidence="3 9">Carbohydrate metabolism; tricarboxylic acid cycle; oxaloacetate from (S)-malate (quinone route): step 1/1.</text>
</comment>
<keyword evidence="5 9" id="KW-0816">Tricarboxylic acid cycle</keyword>
<keyword evidence="11" id="KW-1185">Reference proteome</keyword>
<comment type="catalytic activity">
    <reaction evidence="1 9">
        <text>(S)-malate + a quinone = a quinol + oxaloacetate</text>
        <dbReference type="Rhea" id="RHEA:46012"/>
        <dbReference type="ChEBI" id="CHEBI:15589"/>
        <dbReference type="ChEBI" id="CHEBI:16452"/>
        <dbReference type="ChEBI" id="CHEBI:24646"/>
        <dbReference type="ChEBI" id="CHEBI:132124"/>
        <dbReference type="EC" id="1.1.5.4"/>
    </reaction>
</comment>
<dbReference type="GO" id="GO:0008924">
    <property type="term" value="F:L-malate dehydrogenase (quinone) activity"/>
    <property type="evidence" value="ECO:0007669"/>
    <property type="project" value="UniProtKB-UniRule"/>
</dbReference>
<dbReference type="NCBIfam" id="NF003603">
    <property type="entry name" value="PRK05257.1-1"/>
    <property type="match status" value="1"/>
</dbReference>
<dbReference type="AlphaFoldDB" id="A0A512NT97"/>
<dbReference type="UniPathway" id="UPA00223">
    <property type="reaction ID" value="UER01008"/>
</dbReference>
<sequence>MTQSNEADSADIVLVGAGIMSTTLAVFLKELQPHLRIEMIERLPGEAQESSGPWNNAGTGHAANCELNYTPMRPDGTVDIAKALEVNVEFDMSRQFWSYLIRKGAIASPDSFIHPVPHMSFVIGEDRAAFLKKRHAAMSAHHCYHGMEFSQDHKQIAEWAPLIMEGRDPGQVVAATRIVSGADVNYGALTTNLMNYLKTQDRFSVHFQHEVTDLQRRPTGDGWWLDVRDEKTGETRRIGARYVFLGAGGAAITLLQKSGIPEAKGFAGFPVSGIWLRCGKPEIADRHDAKVYGMAAAGSPPMSVPHLDTRIIDGKRWLLFGPYAGFSTKFLKHGSLFDLALSIRPDNILPLLAVGRDNFALEEYLVGQVFQTKEDRYKALREFYPHLQESDWELDVAGQRVQIIKHSKLKTGTLEFGTEIVHSADSSLVALLGASPGASTAVWIMVHMLENCFHEQLVGHWVPKIKEMIPSYGGDLKTDAALVERVRKDTAEVLGLHTS</sequence>
<comment type="similarity">
    <text evidence="4 9">Belongs to the MQO family.</text>
</comment>
<evidence type="ECO:0000256" key="3">
    <source>
        <dbReference type="ARBA" id="ARBA00005012"/>
    </source>
</evidence>
<dbReference type="NCBIfam" id="NF003608">
    <property type="entry name" value="PRK05257.2-4"/>
    <property type="match status" value="1"/>
</dbReference>
<name>A0A512NT97_9HYPH</name>
<evidence type="ECO:0000256" key="6">
    <source>
        <dbReference type="ARBA" id="ARBA00022630"/>
    </source>
</evidence>
<dbReference type="NCBIfam" id="NF003611">
    <property type="entry name" value="PRK05257.3-2"/>
    <property type="match status" value="1"/>
</dbReference>
<keyword evidence="8 9" id="KW-0560">Oxidoreductase</keyword>
<dbReference type="Proteomes" id="UP000321058">
    <property type="component" value="Unassembled WGS sequence"/>
</dbReference>
<comment type="caution">
    <text evidence="10">The sequence shown here is derived from an EMBL/GenBank/DDBJ whole genome shotgun (WGS) entry which is preliminary data.</text>
</comment>
<dbReference type="NCBIfam" id="NF003606">
    <property type="entry name" value="PRK05257.2-1"/>
    <property type="match status" value="1"/>
</dbReference>
<dbReference type="GO" id="GO:0006099">
    <property type="term" value="P:tricarboxylic acid cycle"/>
    <property type="evidence" value="ECO:0007669"/>
    <property type="project" value="UniProtKB-UniRule"/>
</dbReference>
<evidence type="ECO:0000256" key="4">
    <source>
        <dbReference type="ARBA" id="ARBA00006389"/>
    </source>
</evidence>
<evidence type="ECO:0000256" key="2">
    <source>
        <dbReference type="ARBA" id="ARBA00001974"/>
    </source>
</evidence>
<comment type="cofactor">
    <cofactor evidence="2 9">
        <name>FAD</name>
        <dbReference type="ChEBI" id="CHEBI:57692"/>
    </cofactor>
</comment>
<reference evidence="10 11" key="1">
    <citation type="submission" date="2019-07" db="EMBL/GenBank/DDBJ databases">
        <title>Whole genome shotgun sequence of Reyranella soli NBRC 108950.</title>
        <authorList>
            <person name="Hosoyama A."/>
            <person name="Uohara A."/>
            <person name="Ohji S."/>
            <person name="Ichikawa N."/>
        </authorList>
    </citation>
    <scope>NUCLEOTIDE SEQUENCE [LARGE SCALE GENOMIC DNA]</scope>
    <source>
        <strain evidence="10 11">NBRC 108950</strain>
    </source>
</reference>
<evidence type="ECO:0000256" key="8">
    <source>
        <dbReference type="ARBA" id="ARBA00023002"/>
    </source>
</evidence>
<dbReference type="EC" id="1.1.5.4" evidence="9"/>
<dbReference type="PANTHER" id="PTHR43104:SF2">
    <property type="entry name" value="L-2-HYDROXYGLUTARATE DEHYDROGENASE, MITOCHONDRIAL"/>
    <property type="match status" value="1"/>
</dbReference>
<evidence type="ECO:0000313" key="11">
    <source>
        <dbReference type="Proteomes" id="UP000321058"/>
    </source>
</evidence>
<keyword evidence="6 9" id="KW-0285">Flavoprotein</keyword>
<evidence type="ECO:0000256" key="5">
    <source>
        <dbReference type="ARBA" id="ARBA00022532"/>
    </source>
</evidence>
<dbReference type="InterPro" id="IPR036188">
    <property type="entry name" value="FAD/NAD-bd_sf"/>
</dbReference>
<protein>
    <recommendedName>
        <fullName evidence="9">Probable malate:quinone oxidoreductase</fullName>
        <ecNumber evidence="9">1.1.5.4</ecNumber>
    </recommendedName>
    <alternativeName>
        <fullName evidence="9">MQO</fullName>
    </alternativeName>
    <alternativeName>
        <fullName evidence="9">Malate dehydrogenase [quinone]</fullName>
    </alternativeName>
</protein>
<dbReference type="Gene3D" id="3.50.50.60">
    <property type="entry name" value="FAD/NAD(P)-binding domain"/>
    <property type="match status" value="1"/>
</dbReference>
<dbReference type="NCBIfam" id="NF009875">
    <property type="entry name" value="PRK13339.1"/>
    <property type="match status" value="1"/>
</dbReference>